<dbReference type="Pfam" id="PF13516">
    <property type="entry name" value="LRR_6"/>
    <property type="match status" value="2"/>
</dbReference>
<reference evidence="7" key="1">
    <citation type="submission" date="2011-12" db="EMBL/GenBank/DDBJ databases">
        <title>The Draft Genome of Lepisosteus oculatus.</title>
        <authorList>
            <consortium name="The Broad Institute Genome Assembly &amp; Analysis Group"/>
            <consortium name="Computational R&amp;D Group"/>
            <consortium name="and Sequencing Platform"/>
            <person name="Di Palma F."/>
            <person name="Alfoldi J."/>
            <person name="Johnson J."/>
            <person name="Berlin A."/>
            <person name="Gnerre S."/>
            <person name="Jaffe D."/>
            <person name="MacCallum I."/>
            <person name="Young S."/>
            <person name="Walker B.J."/>
            <person name="Lander E.S."/>
            <person name="Lindblad-Toh K."/>
        </authorList>
    </citation>
    <scope>NUCLEOTIDE SEQUENCE [LARGE SCALE GENOMIC DNA]</scope>
</reference>
<dbReference type="Gene3D" id="3.40.50.300">
    <property type="entry name" value="P-loop containing nucleotide triphosphate hydrolases"/>
    <property type="match status" value="1"/>
</dbReference>
<evidence type="ECO:0000256" key="1">
    <source>
        <dbReference type="ARBA" id="ARBA00022614"/>
    </source>
</evidence>
<dbReference type="Pfam" id="PF05729">
    <property type="entry name" value="NACHT"/>
    <property type="match status" value="1"/>
</dbReference>
<dbReference type="InParanoid" id="W5M8I7"/>
<dbReference type="InterPro" id="IPR048900">
    <property type="entry name" value="NLRX1_C"/>
</dbReference>
<evidence type="ECO:0000256" key="4">
    <source>
        <dbReference type="ARBA" id="ARBA00022840"/>
    </source>
</evidence>
<dbReference type="Gene3D" id="3.80.10.10">
    <property type="entry name" value="Ribonuclease Inhibitor"/>
    <property type="match status" value="1"/>
</dbReference>
<dbReference type="eggNOG" id="KOG4308">
    <property type="taxonomic scope" value="Eukaryota"/>
</dbReference>
<feature type="domain" description="NACHT" evidence="5">
    <location>
        <begin position="98"/>
        <end position="231"/>
    </location>
</feature>
<dbReference type="InterPro" id="IPR007111">
    <property type="entry name" value="NACHT_NTPase"/>
</dbReference>
<dbReference type="SMART" id="SM00368">
    <property type="entry name" value="LRR_RI"/>
    <property type="match status" value="5"/>
</dbReference>
<dbReference type="InterPro" id="IPR001611">
    <property type="entry name" value="Leu-rich_rpt"/>
</dbReference>
<evidence type="ECO:0000259" key="5">
    <source>
        <dbReference type="PROSITE" id="PS50837"/>
    </source>
</evidence>
<dbReference type="InterPro" id="IPR027417">
    <property type="entry name" value="P-loop_NTPase"/>
</dbReference>
<dbReference type="PROSITE" id="PS50837">
    <property type="entry name" value="NACHT"/>
    <property type="match status" value="1"/>
</dbReference>
<evidence type="ECO:0000256" key="3">
    <source>
        <dbReference type="ARBA" id="ARBA00022741"/>
    </source>
</evidence>
<keyword evidence="7" id="KW-1185">Reference proteome</keyword>
<dbReference type="HOGENOM" id="CLU_016769_0_0_1"/>
<keyword evidence="3" id="KW-0547">Nucleotide-binding</keyword>
<dbReference type="Pfam" id="PF21402">
    <property type="entry name" value="NLRX1_C"/>
    <property type="match status" value="1"/>
</dbReference>
<dbReference type="STRING" id="7918.ENSLOCP00000004695"/>
<keyword evidence="4" id="KW-0067">ATP-binding</keyword>
<evidence type="ECO:0000313" key="6">
    <source>
        <dbReference type="Ensembl" id="ENSLOCP00000004695.1"/>
    </source>
</evidence>
<name>W5M8I7_LEPOC</name>
<dbReference type="OMA" id="CVEPGHR"/>
<dbReference type="Ensembl" id="ENSLOCT00000004703.1">
    <property type="protein sequence ID" value="ENSLOCP00000004695.1"/>
    <property type="gene ID" value="ENSLOCG00000003928.1"/>
</dbReference>
<accession>W5M8I7</accession>
<reference evidence="6" key="2">
    <citation type="submission" date="2025-08" db="UniProtKB">
        <authorList>
            <consortium name="Ensembl"/>
        </authorList>
    </citation>
    <scope>IDENTIFICATION</scope>
</reference>
<sequence>MRPFSSGTSNPVHADPILLHKQKLTQWFSHLPKEEKQFGVLFSPESMHVDPLILERNPKESQNVDTWMKDVGVNDYQSSLTTEQLFDPVPGSYTDRGHNVVLYGSVGTGKSMVVRKLVLDWCRGSALSQFELVIPFSCEDLSLLGRPASLRQLVRRKYLHLRDTPLLSGEGALARQVLFIFNGMEQMKLDFRLSTTELCADPDEPLPAGTILVNLFRKYLLPEASILVTTRLSALDRIPGKYVNRYVQICGFNNPDQQRAYFTSRLLHHASGEQPSQEAEALLRMLYLNLQSESQLAAACFLPSYCWLTCATLHFLHFTDAKAPIRTLTGIYTSFLRLNFGGEVLEASSRLGGAGGSEDQQGSSLMYYVAQTVGKLAFDGVNYKRTCFSEEELEQWIGGKTKTDEELRQLAVFQTDVLDFFLVPYVGSSRPGEDVGETRYVFAIPAMQEYLAALYVVLGENKTVLEKLGKQASEAIGQASEDLTSLLNILSKFLPLRIFAIFNLLKMFPSLYRRVSGHGKGRIARTMAAEMFRKEDQFNADVLDQVEQSVLGVQGPLPQERQEKEAFELYPVFMGGLLSYGNRVLLDQLGCTIKSTAVAQITSTLKKNLVKESQKHQPPEEMMDLLFFLYEFQNPRFTAEVLGSLKAISLARVRMTPLKCYVLRCVLSCAPSKHLLKELDLSSCHLTKDLLETLGPSLLRARSLNLQFNNLGPDACPQLKELLLDSRCQIRTLRLCDNSLLEPGVSCLLEALSENRSLRHLSLMHTGMGDGGARELAARLRDNKGLEELNVAYNAIGDSAAVQLVDTCREHPTINTVHLYLNQLSEAGKQSLHARAQRGEGPSRRVKVLASVTEGGELSEDWHPILGIIRQNCTSWERPRVREQLLLFLRDLEGGRRQTRSLAKKLYFRRVERDVKQTLRMLEEHSIAVLKGCTN</sequence>
<evidence type="ECO:0000313" key="7">
    <source>
        <dbReference type="Proteomes" id="UP000018468"/>
    </source>
</evidence>
<proteinExistence type="predicted"/>
<dbReference type="FunCoup" id="W5M8I7">
    <property type="interactions" value="811"/>
</dbReference>
<protein>
    <submittedName>
        <fullName evidence="6">NLR family member X1</fullName>
    </submittedName>
</protein>
<dbReference type="AlphaFoldDB" id="W5M8I7"/>
<dbReference type="PANTHER" id="PTHR24106">
    <property type="entry name" value="NACHT, LRR AND CARD DOMAINS-CONTAINING"/>
    <property type="match status" value="1"/>
</dbReference>
<dbReference type="GeneTree" id="ENSGT00940000159493"/>
<organism evidence="6 7">
    <name type="scientific">Lepisosteus oculatus</name>
    <name type="common">Spotted gar</name>
    <dbReference type="NCBI Taxonomy" id="7918"/>
    <lineage>
        <taxon>Eukaryota</taxon>
        <taxon>Metazoa</taxon>
        <taxon>Chordata</taxon>
        <taxon>Craniata</taxon>
        <taxon>Vertebrata</taxon>
        <taxon>Euteleostomi</taxon>
        <taxon>Actinopterygii</taxon>
        <taxon>Neopterygii</taxon>
        <taxon>Holostei</taxon>
        <taxon>Semionotiformes</taxon>
        <taxon>Lepisosteidae</taxon>
        <taxon>Lepisosteus</taxon>
    </lineage>
</organism>
<dbReference type="EMBL" id="AHAT01024180">
    <property type="status" value="NOT_ANNOTATED_CDS"/>
    <property type="molecule type" value="Genomic_DNA"/>
</dbReference>
<evidence type="ECO:0000256" key="2">
    <source>
        <dbReference type="ARBA" id="ARBA00022737"/>
    </source>
</evidence>
<dbReference type="Proteomes" id="UP000018468">
    <property type="component" value="Linkage group LG26"/>
</dbReference>
<reference evidence="6" key="3">
    <citation type="submission" date="2025-09" db="UniProtKB">
        <authorList>
            <consortium name="Ensembl"/>
        </authorList>
    </citation>
    <scope>IDENTIFICATION</scope>
</reference>
<dbReference type="InterPro" id="IPR032675">
    <property type="entry name" value="LRR_dom_sf"/>
</dbReference>
<dbReference type="SUPFAM" id="SSF52047">
    <property type="entry name" value="RNI-like"/>
    <property type="match status" value="1"/>
</dbReference>
<keyword evidence="1" id="KW-0433">Leucine-rich repeat</keyword>
<dbReference type="GO" id="GO:0005524">
    <property type="term" value="F:ATP binding"/>
    <property type="evidence" value="ECO:0007669"/>
    <property type="project" value="UniProtKB-KW"/>
</dbReference>
<dbReference type="Bgee" id="ENSLOCG00000003928">
    <property type="expression patterns" value="Expressed in heart and 12 other cell types or tissues"/>
</dbReference>
<dbReference type="InterPro" id="IPR051261">
    <property type="entry name" value="NLR"/>
</dbReference>
<keyword evidence="2" id="KW-0677">Repeat</keyword>